<accession>A0ACD5TVC0</accession>
<reference evidence="1" key="1">
    <citation type="submission" date="2021-05" db="EMBL/GenBank/DDBJ databases">
        <authorList>
            <person name="Scholz U."/>
            <person name="Mascher M."/>
            <person name="Fiebig A."/>
        </authorList>
    </citation>
    <scope>NUCLEOTIDE SEQUENCE [LARGE SCALE GENOMIC DNA]</scope>
</reference>
<reference evidence="1" key="2">
    <citation type="submission" date="2025-09" db="UniProtKB">
        <authorList>
            <consortium name="EnsemblPlants"/>
        </authorList>
    </citation>
    <scope>IDENTIFICATION</scope>
</reference>
<dbReference type="Proteomes" id="UP001732700">
    <property type="component" value="Chromosome 1D"/>
</dbReference>
<protein>
    <submittedName>
        <fullName evidence="1">Uncharacterized protein</fullName>
    </submittedName>
</protein>
<name>A0ACD5TVC0_AVESA</name>
<dbReference type="EnsemblPlants" id="AVESA.00010b.r2.1DG0130980.1">
    <property type="protein sequence ID" value="AVESA.00010b.r2.1DG0130980.1.CDS.1"/>
    <property type="gene ID" value="AVESA.00010b.r2.1DG0130980"/>
</dbReference>
<proteinExistence type="predicted"/>
<sequence>MPPMATTTGSDSTAAAAGRLAVASGVPIQHAKAAVLAPVPMPMPADGAAQQLMILYGGRVVVFDGCQPAKVAELILYAAAAAASPPVGRKKSLERFLLKRKNRYATAAAEGRLREDTSVPPPPKKGKTEASSWLTLAPW</sequence>
<keyword evidence="2" id="KW-1185">Reference proteome</keyword>
<evidence type="ECO:0000313" key="2">
    <source>
        <dbReference type="Proteomes" id="UP001732700"/>
    </source>
</evidence>
<evidence type="ECO:0000313" key="1">
    <source>
        <dbReference type="EnsemblPlants" id="AVESA.00010b.r2.1DG0130980.1.CDS.1"/>
    </source>
</evidence>
<organism evidence="1 2">
    <name type="scientific">Avena sativa</name>
    <name type="common">Oat</name>
    <dbReference type="NCBI Taxonomy" id="4498"/>
    <lineage>
        <taxon>Eukaryota</taxon>
        <taxon>Viridiplantae</taxon>
        <taxon>Streptophyta</taxon>
        <taxon>Embryophyta</taxon>
        <taxon>Tracheophyta</taxon>
        <taxon>Spermatophyta</taxon>
        <taxon>Magnoliopsida</taxon>
        <taxon>Liliopsida</taxon>
        <taxon>Poales</taxon>
        <taxon>Poaceae</taxon>
        <taxon>BOP clade</taxon>
        <taxon>Pooideae</taxon>
        <taxon>Poodae</taxon>
        <taxon>Poeae</taxon>
        <taxon>Poeae Chloroplast Group 1 (Aveneae type)</taxon>
        <taxon>Aveninae</taxon>
        <taxon>Avena</taxon>
    </lineage>
</organism>